<dbReference type="GO" id="GO:0022627">
    <property type="term" value="C:cytosolic small ribosomal subunit"/>
    <property type="evidence" value="ECO:0007669"/>
    <property type="project" value="TreeGrafter"/>
</dbReference>
<accession>A0A1M4TAV5</accession>
<dbReference type="PANTHER" id="PTHR33231:SF1">
    <property type="entry name" value="30S RIBOSOMAL PROTEIN"/>
    <property type="match status" value="1"/>
</dbReference>
<dbReference type="Proteomes" id="UP000184480">
    <property type="component" value="Unassembled WGS sequence"/>
</dbReference>
<sequence length="100" mass="11462">MMNINIQSLHFDATDKLKEFIQKKVTKLEKYSDDILIAEVILKVVKPETKMNKEASIKLSVKNDDLFANKTAESFEEAIDLCAEALEKQLVKYKEKAQAK</sequence>
<evidence type="ECO:0000313" key="5">
    <source>
        <dbReference type="Proteomes" id="UP000184480"/>
    </source>
</evidence>
<dbReference type="InterPro" id="IPR003489">
    <property type="entry name" value="RHF/RaiA"/>
</dbReference>
<dbReference type="SUPFAM" id="SSF69754">
    <property type="entry name" value="Ribosome binding protein Y (YfiA homologue)"/>
    <property type="match status" value="1"/>
</dbReference>
<dbReference type="STRING" id="1346286.SAMN05444362_101279"/>
<evidence type="ECO:0000256" key="3">
    <source>
        <dbReference type="ARBA" id="ARBA00041148"/>
    </source>
</evidence>
<reference evidence="5" key="1">
    <citation type="submission" date="2016-11" db="EMBL/GenBank/DDBJ databases">
        <authorList>
            <person name="Varghese N."/>
            <person name="Submissions S."/>
        </authorList>
    </citation>
    <scope>NUCLEOTIDE SEQUENCE [LARGE SCALE GENOMIC DNA]</scope>
    <source>
        <strain evidence="5">DSM 27370</strain>
    </source>
</reference>
<dbReference type="GO" id="GO:0043024">
    <property type="term" value="F:ribosomal small subunit binding"/>
    <property type="evidence" value="ECO:0007669"/>
    <property type="project" value="TreeGrafter"/>
</dbReference>
<comment type="subunit">
    <text evidence="2">Associates exclusively with 100S ribosomes, which are dimers of 70S ribosomes.</text>
</comment>
<dbReference type="Gene3D" id="3.30.160.100">
    <property type="entry name" value="Ribosome hibernation promotion factor-like"/>
    <property type="match status" value="1"/>
</dbReference>
<dbReference type="AlphaFoldDB" id="A0A1M4TAV5"/>
<keyword evidence="1" id="KW-0810">Translation regulation</keyword>
<dbReference type="NCBIfam" id="TIGR00741">
    <property type="entry name" value="yfiA"/>
    <property type="match status" value="1"/>
</dbReference>
<organism evidence="4 5">
    <name type="scientific">Dysgonomonas macrotermitis</name>
    <dbReference type="NCBI Taxonomy" id="1346286"/>
    <lineage>
        <taxon>Bacteria</taxon>
        <taxon>Pseudomonadati</taxon>
        <taxon>Bacteroidota</taxon>
        <taxon>Bacteroidia</taxon>
        <taxon>Bacteroidales</taxon>
        <taxon>Dysgonomonadaceae</taxon>
        <taxon>Dysgonomonas</taxon>
    </lineage>
</organism>
<keyword evidence="5" id="KW-1185">Reference proteome</keyword>
<dbReference type="InterPro" id="IPR036567">
    <property type="entry name" value="RHF-like"/>
</dbReference>
<dbReference type="GO" id="GO:0045900">
    <property type="term" value="P:negative regulation of translational elongation"/>
    <property type="evidence" value="ECO:0007669"/>
    <property type="project" value="TreeGrafter"/>
</dbReference>
<evidence type="ECO:0000256" key="2">
    <source>
        <dbReference type="ARBA" id="ARBA00038695"/>
    </source>
</evidence>
<evidence type="ECO:0000313" key="4">
    <source>
        <dbReference type="EMBL" id="SHE41528.1"/>
    </source>
</evidence>
<proteinExistence type="predicted"/>
<name>A0A1M4TAV5_9BACT</name>
<dbReference type="InterPro" id="IPR050574">
    <property type="entry name" value="HPF/YfiA_ribosome-assoc"/>
</dbReference>
<dbReference type="CDD" id="cd00552">
    <property type="entry name" value="RaiA"/>
    <property type="match status" value="1"/>
</dbReference>
<evidence type="ECO:0000256" key="1">
    <source>
        <dbReference type="ARBA" id="ARBA00022845"/>
    </source>
</evidence>
<gene>
    <name evidence="4" type="ORF">SAMN05444362_101279</name>
</gene>
<dbReference type="EMBL" id="FQUC01000001">
    <property type="protein sequence ID" value="SHE41528.1"/>
    <property type="molecule type" value="Genomic_DNA"/>
</dbReference>
<dbReference type="PANTHER" id="PTHR33231">
    <property type="entry name" value="30S RIBOSOMAL PROTEIN"/>
    <property type="match status" value="1"/>
</dbReference>
<dbReference type="Pfam" id="PF02482">
    <property type="entry name" value="Ribosomal_S30AE"/>
    <property type="match status" value="1"/>
</dbReference>
<protein>
    <recommendedName>
        <fullName evidence="3">Ribosome hibernation promoting factor</fullName>
    </recommendedName>
</protein>